<dbReference type="InterPro" id="IPR050706">
    <property type="entry name" value="Cyclic-di-GMP_PDE-like"/>
</dbReference>
<dbReference type="EMBL" id="BMHH01000004">
    <property type="protein sequence ID" value="GGA86520.1"/>
    <property type="molecule type" value="Genomic_DNA"/>
</dbReference>
<reference evidence="2" key="2">
    <citation type="submission" date="2020-09" db="EMBL/GenBank/DDBJ databases">
        <authorList>
            <person name="Sun Q."/>
            <person name="Zhou Y."/>
        </authorList>
    </citation>
    <scope>NUCLEOTIDE SEQUENCE</scope>
    <source>
        <strain evidence="2">CGMCC 1.15082</strain>
    </source>
</reference>
<dbReference type="PROSITE" id="PS50883">
    <property type="entry name" value="EAL"/>
    <property type="match status" value="1"/>
</dbReference>
<organism evidence="2 3">
    <name type="scientific">Brucella endophytica</name>
    <dbReference type="NCBI Taxonomy" id="1963359"/>
    <lineage>
        <taxon>Bacteria</taxon>
        <taxon>Pseudomonadati</taxon>
        <taxon>Pseudomonadota</taxon>
        <taxon>Alphaproteobacteria</taxon>
        <taxon>Hyphomicrobiales</taxon>
        <taxon>Brucellaceae</taxon>
        <taxon>Brucella/Ochrobactrum group</taxon>
        <taxon>Brucella</taxon>
    </lineage>
</organism>
<dbReference type="InterPro" id="IPR035919">
    <property type="entry name" value="EAL_sf"/>
</dbReference>
<dbReference type="PANTHER" id="PTHR33121:SF15">
    <property type="entry name" value="BLUE LIGHT- AND TEMPERATURE-REGULATED ANTIREPRESSOR BLUF"/>
    <property type="match status" value="1"/>
</dbReference>
<evidence type="ECO:0000259" key="1">
    <source>
        <dbReference type="PROSITE" id="PS50883"/>
    </source>
</evidence>
<evidence type="ECO:0000313" key="3">
    <source>
        <dbReference type="Proteomes" id="UP000646478"/>
    </source>
</evidence>
<accession>A0A916WBU2</accession>
<dbReference type="PANTHER" id="PTHR33121">
    <property type="entry name" value="CYCLIC DI-GMP PHOSPHODIESTERASE PDEF"/>
    <property type="match status" value="1"/>
</dbReference>
<name>A0A916WBU2_9HYPH</name>
<protein>
    <submittedName>
        <fullName evidence="2">Diguanylate phosphodiesterase</fullName>
    </submittedName>
</protein>
<gene>
    <name evidence="2" type="ORF">GCM10011491_12710</name>
</gene>
<proteinExistence type="predicted"/>
<dbReference type="GO" id="GO:0071111">
    <property type="term" value="F:cyclic-guanylate-specific phosphodiesterase activity"/>
    <property type="evidence" value="ECO:0007669"/>
    <property type="project" value="InterPro"/>
</dbReference>
<evidence type="ECO:0000313" key="2">
    <source>
        <dbReference type="EMBL" id="GGA86520.1"/>
    </source>
</evidence>
<dbReference type="RefSeq" id="WP_188822605.1">
    <property type="nucleotide sequence ID" value="NZ_BMHH01000004.1"/>
</dbReference>
<dbReference type="Proteomes" id="UP000646478">
    <property type="component" value="Unassembled WGS sequence"/>
</dbReference>
<keyword evidence="3" id="KW-1185">Reference proteome</keyword>
<dbReference type="AlphaFoldDB" id="A0A916WBU2"/>
<reference evidence="2" key="1">
    <citation type="journal article" date="2014" name="Int. J. Syst. Evol. Microbiol.">
        <title>Complete genome sequence of Corynebacterium casei LMG S-19264T (=DSM 44701T), isolated from a smear-ripened cheese.</title>
        <authorList>
            <consortium name="US DOE Joint Genome Institute (JGI-PGF)"/>
            <person name="Walter F."/>
            <person name="Albersmeier A."/>
            <person name="Kalinowski J."/>
            <person name="Ruckert C."/>
        </authorList>
    </citation>
    <scope>NUCLEOTIDE SEQUENCE</scope>
    <source>
        <strain evidence="2">CGMCC 1.15082</strain>
    </source>
</reference>
<comment type="caution">
    <text evidence="2">The sequence shown here is derived from an EMBL/GenBank/DDBJ whole genome shotgun (WGS) entry which is preliminary data.</text>
</comment>
<dbReference type="Gene3D" id="3.20.20.450">
    <property type="entry name" value="EAL domain"/>
    <property type="match status" value="1"/>
</dbReference>
<dbReference type="InterPro" id="IPR001633">
    <property type="entry name" value="EAL_dom"/>
</dbReference>
<dbReference type="SMART" id="SM00052">
    <property type="entry name" value="EAL"/>
    <property type="match status" value="1"/>
</dbReference>
<dbReference type="SUPFAM" id="SSF141868">
    <property type="entry name" value="EAL domain-like"/>
    <property type="match status" value="1"/>
</dbReference>
<feature type="domain" description="EAL" evidence="1">
    <location>
        <begin position="1"/>
        <end position="242"/>
    </location>
</feature>
<dbReference type="Pfam" id="PF00563">
    <property type="entry name" value="EAL"/>
    <property type="match status" value="1"/>
</dbReference>
<dbReference type="CDD" id="cd01948">
    <property type="entry name" value="EAL"/>
    <property type="match status" value="1"/>
</dbReference>
<sequence length="242" mass="26246">MKTEWREFAGIVFTMVFQPIVDVTSAGGPYAYEALVRGAGGMSASAVLGSIQDHDHDAFDAACRTAAVEIAAAHHLDGRLSLNISPSALCNPRYGIYSTIRAARQAGFAADRLIFEVTEHDTRHNLPMFKRYFDAYRKRGVTIGIDDFGAGYAGLNTLILVRPDIIKLDAGLIRGIEDDSLRQALVRGTLEACRRVDISVIAEGIETVAEKEILQALGIELMQGYFFARPAPIAAWVEGGSA</sequence>